<dbReference type="AlphaFoldDB" id="A0AB39TLB0"/>
<sequence>MLKRDSASALMGRKRHGNGKEPKVSEREQLISLSVLSAEARKLYLDVVRGDGQLPLGSSPEPPDAALDELVRIGLLIPDTEDPGTFLATDPAQLSESLSHSWQRQALEFLSRAVSLPSELQELAQEFHAPKQAGGAIEYVRGKALIHQRVQQCIASGMEEGLALQPGGPRPAEVLAGTLERDLDTLRSGTKMRTIYHASTRYHQPTRDYVAALAHEGGQYRTLDEPYTRLIVIDRRVAVIPIDAEMNLAAFIHDPGVIGYLAEEIFERYWSRALEFEGDRTIPQQVVSRLRQTIIEQMLEGTNHRVIARRLGISERTLARHIAEMREEYRVDSLFQLGYVLGRKSREVPE</sequence>
<organism evidence="2">
    <name type="scientific">Streptomyces sp. Y1</name>
    <dbReference type="NCBI Taxonomy" id="3238634"/>
    <lineage>
        <taxon>Bacteria</taxon>
        <taxon>Bacillati</taxon>
        <taxon>Actinomycetota</taxon>
        <taxon>Actinomycetes</taxon>
        <taxon>Kitasatosporales</taxon>
        <taxon>Streptomycetaceae</taxon>
        <taxon>Streptomyces</taxon>
    </lineage>
</organism>
<dbReference type="InterPro" id="IPR051797">
    <property type="entry name" value="TrmB-like"/>
</dbReference>
<dbReference type="PANTHER" id="PTHR34293:SF1">
    <property type="entry name" value="HTH-TYPE TRANSCRIPTIONAL REGULATOR TRMBL2"/>
    <property type="match status" value="1"/>
</dbReference>
<evidence type="ECO:0000256" key="1">
    <source>
        <dbReference type="SAM" id="MobiDB-lite"/>
    </source>
</evidence>
<dbReference type="RefSeq" id="WP_157881989.1">
    <property type="nucleotide sequence ID" value="NZ_CP163445.1"/>
</dbReference>
<gene>
    <name evidence="2" type="ORF">AB2U05_16860</name>
</gene>
<dbReference type="EMBL" id="CP163445">
    <property type="protein sequence ID" value="XDQ80011.1"/>
    <property type="molecule type" value="Genomic_DNA"/>
</dbReference>
<protein>
    <submittedName>
        <fullName evidence="2">Helix-turn-helix domain-containing protein</fullName>
    </submittedName>
</protein>
<dbReference type="InterPro" id="IPR036388">
    <property type="entry name" value="WH-like_DNA-bd_sf"/>
</dbReference>
<reference evidence="2" key="1">
    <citation type="submission" date="2024-07" db="EMBL/GenBank/DDBJ databases">
        <authorList>
            <person name="Yu S.T."/>
        </authorList>
    </citation>
    <scope>NUCLEOTIDE SEQUENCE</scope>
    <source>
        <strain evidence="2">Y1</strain>
    </source>
</reference>
<feature type="region of interest" description="Disordered" evidence="1">
    <location>
        <begin position="1"/>
        <end position="25"/>
    </location>
</feature>
<dbReference type="PANTHER" id="PTHR34293">
    <property type="entry name" value="HTH-TYPE TRANSCRIPTIONAL REGULATOR TRMBL2"/>
    <property type="match status" value="1"/>
</dbReference>
<evidence type="ECO:0000313" key="2">
    <source>
        <dbReference type="EMBL" id="XDQ80011.1"/>
    </source>
</evidence>
<accession>A0AB39TLB0</accession>
<proteinExistence type="predicted"/>
<name>A0AB39TLB0_9ACTN</name>
<dbReference type="Gene3D" id="1.10.10.10">
    <property type="entry name" value="Winged helix-like DNA-binding domain superfamily/Winged helix DNA-binding domain"/>
    <property type="match status" value="1"/>
</dbReference>